<reference evidence="2 3" key="2">
    <citation type="journal article" date="2012" name="PLoS Pathog.">
        <title>Diverse lifestyles and strategies of plant pathogenesis encoded in the genomes of eighteen Dothideomycetes fungi.</title>
        <authorList>
            <person name="Ohm R.A."/>
            <person name="Feau N."/>
            <person name="Henrissat B."/>
            <person name="Schoch C.L."/>
            <person name="Horwitz B.A."/>
            <person name="Barry K.W."/>
            <person name="Condon B.J."/>
            <person name="Copeland A.C."/>
            <person name="Dhillon B."/>
            <person name="Glaser F."/>
            <person name="Hesse C.N."/>
            <person name="Kosti I."/>
            <person name="LaButti K."/>
            <person name="Lindquist E.A."/>
            <person name="Lucas S."/>
            <person name="Salamov A.A."/>
            <person name="Bradshaw R.E."/>
            <person name="Ciuffetti L."/>
            <person name="Hamelin R.C."/>
            <person name="Kema G.H.J."/>
            <person name="Lawrence C."/>
            <person name="Scott J.A."/>
            <person name="Spatafora J.W."/>
            <person name="Turgeon B.G."/>
            <person name="de Wit P.J.G.M."/>
            <person name="Zhong S."/>
            <person name="Goodwin S.B."/>
            <person name="Grigoriev I.V."/>
        </authorList>
    </citation>
    <scope>NUCLEOTIDE SEQUENCE [LARGE SCALE GENOMIC DNA]</scope>
    <source>
        <strain evidence="3">NZE10 / CBS 128990</strain>
    </source>
</reference>
<gene>
    <name evidence="2" type="ORF">DOTSEDRAFT_72120</name>
</gene>
<dbReference type="EMBL" id="KB446539">
    <property type="protein sequence ID" value="EME44552.1"/>
    <property type="molecule type" value="Genomic_DNA"/>
</dbReference>
<feature type="region of interest" description="Disordered" evidence="1">
    <location>
        <begin position="23"/>
        <end position="45"/>
    </location>
</feature>
<evidence type="ECO:0000313" key="3">
    <source>
        <dbReference type="Proteomes" id="UP000016933"/>
    </source>
</evidence>
<protein>
    <submittedName>
        <fullName evidence="2">Uncharacterized protein</fullName>
    </submittedName>
</protein>
<evidence type="ECO:0000256" key="1">
    <source>
        <dbReference type="SAM" id="MobiDB-lite"/>
    </source>
</evidence>
<dbReference type="HOGENOM" id="CLU_2015211_0_0_1"/>
<evidence type="ECO:0000313" key="2">
    <source>
        <dbReference type="EMBL" id="EME44552.1"/>
    </source>
</evidence>
<organism evidence="2 3">
    <name type="scientific">Dothistroma septosporum (strain NZE10 / CBS 128990)</name>
    <name type="common">Red band needle blight fungus</name>
    <name type="synonym">Mycosphaerella pini</name>
    <dbReference type="NCBI Taxonomy" id="675120"/>
    <lineage>
        <taxon>Eukaryota</taxon>
        <taxon>Fungi</taxon>
        <taxon>Dikarya</taxon>
        <taxon>Ascomycota</taxon>
        <taxon>Pezizomycotina</taxon>
        <taxon>Dothideomycetes</taxon>
        <taxon>Dothideomycetidae</taxon>
        <taxon>Mycosphaerellales</taxon>
        <taxon>Mycosphaerellaceae</taxon>
        <taxon>Dothistroma</taxon>
    </lineage>
</organism>
<accession>N1PM36</accession>
<proteinExistence type="predicted"/>
<keyword evidence="3" id="KW-1185">Reference proteome</keyword>
<feature type="region of interest" description="Disordered" evidence="1">
    <location>
        <begin position="99"/>
        <end position="123"/>
    </location>
</feature>
<name>N1PM36_DOTSN</name>
<reference evidence="3" key="1">
    <citation type="journal article" date="2012" name="PLoS Genet.">
        <title>The genomes of the fungal plant pathogens Cladosporium fulvum and Dothistroma septosporum reveal adaptation to different hosts and lifestyles but also signatures of common ancestry.</title>
        <authorList>
            <person name="de Wit P.J.G.M."/>
            <person name="van der Burgt A."/>
            <person name="Oekmen B."/>
            <person name="Stergiopoulos I."/>
            <person name="Abd-Elsalam K.A."/>
            <person name="Aerts A.L."/>
            <person name="Bahkali A.H."/>
            <person name="Beenen H.G."/>
            <person name="Chettri P."/>
            <person name="Cox M.P."/>
            <person name="Datema E."/>
            <person name="de Vries R.P."/>
            <person name="Dhillon B."/>
            <person name="Ganley A.R."/>
            <person name="Griffiths S.A."/>
            <person name="Guo Y."/>
            <person name="Hamelin R.C."/>
            <person name="Henrissat B."/>
            <person name="Kabir M.S."/>
            <person name="Jashni M.K."/>
            <person name="Kema G."/>
            <person name="Klaubauf S."/>
            <person name="Lapidus A."/>
            <person name="Levasseur A."/>
            <person name="Lindquist E."/>
            <person name="Mehrabi R."/>
            <person name="Ohm R.A."/>
            <person name="Owen T.J."/>
            <person name="Salamov A."/>
            <person name="Schwelm A."/>
            <person name="Schijlen E."/>
            <person name="Sun H."/>
            <person name="van den Burg H.A."/>
            <person name="van Ham R.C.H.J."/>
            <person name="Zhang S."/>
            <person name="Goodwin S.B."/>
            <person name="Grigoriev I.V."/>
            <person name="Collemare J."/>
            <person name="Bradshaw R.E."/>
        </authorList>
    </citation>
    <scope>NUCLEOTIDE SEQUENCE [LARGE SCALE GENOMIC DNA]</scope>
    <source>
        <strain evidence="3">NZE10 / CBS 128990</strain>
    </source>
</reference>
<dbReference type="AlphaFoldDB" id="N1PM36"/>
<dbReference type="Proteomes" id="UP000016933">
    <property type="component" value="Unassembled WGS sequence"/>
</dbReference>
<sequence length="123" mass="13621">MPEPNFRKDLYFPEFSRQVNTRFPEMSAQRRPPPPAMTSYGAPRQDHEYVQEWLPRIKPGMPSEGSRSRPSSYLALGAPASAAFATQSQCTHCGQCIPSAKATGDDPFADEYAAPVGDRMKKA</sequence>